<feature type="transmembrane region" description="Helical" evidence="1">
    <location>
        <begin position="499"/>
        <end position="516"/>
    </location>
</feature>
<dbReference type="SUPFAM" id="SSF53187">
    <property type="entry name" value="Zn-dependent exopeptidases"/>
    <property type="match status" value="1"/>
</dbReference>
<keyword evidence="3" id="KW-0378">Hydrolase</keyword>
<dbReference type="Gene3D" id="3.40.630.10">
    <property type="entry name" value="Zn peptidases"/>
    <property type="match status" value="1"/>
</dbReference>
<organism evidence="3 4">
    <name type="scientific">Sphingorhabdus profundilacus</name>
    <dbReference type="NCBI Taxonomy" id="2509718"/>
    <lineage>
        <taxon>Bacteria</taxon>
        <taxon>Pseudomonadati</taxon>
        <taxon>Pseudomonadota</taxon>
        <taxon>Alphaproteobacteria</taxon>
        <taxon>Sphingomonadales</taxon>
        <taxon>Sphingomonadaceae</taxon>
        <taxon>Sphingorhabdus</taxon>
    </lineage>
</organism>
<feature type="transmembrane region" description="Helical" evidence="1">
    <location>
        <begin position="395"/>
        <end position="411"/>
    </location>
</feature>
<evidence type="ECO:0000313" key="3">
    <source>
        <dbReference type="EMBL" id="MVZ96850.1"/>
    </source>
</evidence>
<comment type="caution">
    <text evidence="3">The sequence shown here is derived from an EMBL/GenBank/DDBJ whole genome shotgun (WGS) entry which is preliminary data.</text>
</comment>
<keyword evidence="1" id="KW-1133">Transmembrane helix</keyword>
<protein>
    <submittedName>
        <fullName evidence="3">M20/M25/M40 family metallo-hydrolase</fullName>
    </submittedName>
</protein>
<proteinExistence type="predicted"/>
<dbReference type="PANTHER" id="PTHR12147">
    <property type="entry name" value="METALLOPEPTIDASE M28 FAMILY MEMBER"/>
    <property type="match status" value="1"/>
</dbReference>
<dbReference type="AlphaFoldDB" id="A0A6I4LXT6"/>
<feature type="transmembrane region" description="Helical" evidence="1">
    <location>
        <begin position="353"/>
        <end position="375"/>
    </location>
</feature>
<keyword evidence="1" id="KW-0812">Transmembrane</keyword>
<sequence length="738" mass="79195">MRRYLFLPFVVAAAIAIALITRVPPSHDGGTGYSVQSAQATLRAIASEPRPVGSPGHDKTRNWLVSRFASMGLEVSTQTGVGVRQANFDRRRNGSVNVAPYENIIAVLPGRNRADKAVALMAHYDSAPWANGAADDGAGVAALIETARVMSTGPKPTRDVIFIATDAEELGLIGAHEFFDRHTLAQRIGAVVNVEARGSRGRAIMFQTSPGNAGLIETWASNAISPTGNSLANDVYKMLPNDTDLSVPLAKGVTGINAAFIDRLLDYHMPTDNIENLDIGALRHLGNFALTTTRALANANALPAQGADSAYFDFFGLFVVRYPLWMGWVLVAIGFGFLHTAQVQRLGVGWRQALYGTAGMLALTVGVGVISHLVASFAYGNGMIPLRERINEMGAVLWIYVAFAAGSILVVKPRAAMWTGSVILMLLCALAAQIWMPGASWLFDWGGLIGAILLNLAARTGWQTPAVLCASAIVGGLWGALLLIGVIVTYVSVAPMTPAPIALIIPFAVTLIGPVIMDFGNLRRSTRIGTGLIGLAIVGGIFFSFHASFSERKPKPGDLFYYSDRQSGRNFWATSSTARELPDGNVVSISPKGFESLKWKAVSAPSAPMPPPNISMVEQGNQVTINMESKVAPRLMNFTIRPVADLDNIRVNNRKVRIPAGQATRIGWRAETPNAKLSLQFERKQAGLLYIDYLYAVEKMPTGSPAPVGPNTDWAQFNGTRVMSDSLVLRYGDDVPGP</sequence>
<dbReference type="Proteomes" id="UP000471147">
    <property type="component" value="Unassembled WGS sequence"/>
</dbReference>
<dbReference type="PANTHER" id="PTHR12147:SF26">
    <property type="entry name" value="PEPTIDASE M28 DOMAIN-CONTAINING PROTEIN"/>
    <property type="match status" value="1"/>
</dbReference>
<evidence type="ECO:0000256" key="1">
    <source>
        <dbReference type="SAM" id="Phobius"/>
    </source>
</evidence>
<dbReference type="GO" id="GO:0008235">
    <property type="term" value="F:metalloexopeptidase activity"/>
    <property type="evidence" value="ECO:0007669"/>
    <property type="project" value="InterPro"/>
</dbReference>
<dbReference type="Pfam" id="PF04389">
    <property type="entry name" value="Peptidase_M28"/>
    <property type="match status" value="1"/>
</dbReference>
<name>A0A6I4LXT6_9SPHN</name>
<dbReference type="InterPro" id="IPR007484">
    <property type="entry name" value="Peptidase_M28"/>
</dbReference>
<evidence type="ECO:0000259" key="2">
    <source>
        <dbReference type="Pfam" id="PF04389"/>
    </source>
</evidence>
<reference evidence="3 4" key="1">
    <citation type="submission" date="2019-01" db="EMBL/GenBank/DDBJ databases">
        <title>Sphingorhabdus lacus sp.nov., isolated from an oligotrophic freshwater lake.</title>
        <authorList>
            <person name="Park M."/>
        </authorList>
    </citation>
    <scope>NUCLEOTIDE SEQUENCE [LARGE SCALE GENOMIC DNA]</scope>
    <source>
        <strain evidence="3 4">IMCC26285</strain>
    </source>
</reference>
<feature type="transmembrane region" description="Helical" evidence="1">
    <location>
        <begin position="418"/>
        <end position="436"/>
    </location>
</feature>
<dbReference type="RefSeq" id="WP_160352793.1">
    <property type="nucleotide sequence ID" value="NZ_SDWJ01000001.1"/>
</dbReference>
<dbReference type="GO" id="GO:0006508">
    <property type="term" value="P:proteolysis"/>
    <property type="evidence" value="ECO:0007669"/>
    <property type="project" value="InterPro"/>
</dbReference>
<dbReference type="EMBL" id="SDWJ01000001">
    <property type="protein sequence ID" value="MVZ96850.1"/>
    <property type="molecule type" value="Genomic_DNA"/>
</dbReference>
<feature type="transmembrane region" description="Helical" evidence="1">
    <location>
        <begin position="528"/>
        <end position="549"/>
    </location>
</feature>
<feature type="transmembrane region" description="Helical" evidence="1">
    <location>
        <begin position="322"/>
        <end position="341"/>
    </location>
</feature>
<evidence type="ECO:0000313" key="4">
    <source>
        <dbReference type="Proteomes" id="UP000471147"/>
    </source>
</evidence>
<keyword evidence="4" id="KW-1185">Reference proteome</keyword>
<feature type="domain" description="Peptidase M28" evidence="2">
    <location>
        <begin position="103"/>
        <end position="291"/>
    </location>
</feature>
<gene>
    <name evidence="3" type="ORF">EUU23_03915</name>
</gene>
<feature type="transmembrane region" description="Helical" evidence="1">
    <location>
        <begin position="442"/>
        <end position="458"/>
    </location>
</feature>
<dbReference type="OrthoDB" id="9778250at2"/>
<keyword evidence="1" id="KW-0472">Membrane</keyword>
<dbReference type="InterPro" id="IPR045175">
    <property type="entry name" value="M28_fam"/>
</dbReference>
<feature type="transmembrane region" description="Helical" evidence="1">
    <location>
        <begin position="465"/>
        <end position="493"/>
    </location>
</feature>
<accession>A0A6I4LXT6</accession>